<dbReference type="Gene3D" id="3.30.420.40">
    <property type="match status" value="1"/>
</dbReference>
<evidence type="ECO:0000313" key="1">
    <source>
        <dbReference type="EMBL" id="SVD74049.1"/>
    </source>
</evidence>
<organism evidence="1">
    <name type="scientific">marine metagenome</name>
    <dbReference type="NCBI Taxonomy" id="408172"/>
    <lineage>
        <taxon>unclassified sequences</taxon>
        <taxon>metagenomes</taxon>
        <taxon>ecological metagenomes</taxon>
    </lineage>
</organism>
<reference evidence="1" key="1">
    <citation type="submission" date="2018-05" db="EMBL/GenBank/DDBJ databases">
        <authorList>
            <person name="Lanie J.A."/>
            <person name="Ng W.-L."/>
            <person name="Kazmierczak K.M."/>
            <person name="Andrzejewski T.M."/>
            <person name="Davidsen T.M."/>
            <person name="Wayne K.J."/>
            <person name="Tettelin H."/>
            <person name="Glass J.I."/>
            <person name="Rusch D."/>
            <person name="Podicherti R."/>
            <person name="Tsui H.-C.T."/>
            <person name="Winkler M.E."/>
        </authorList>
    </citation>
    <scope>NUCLEOTIDE SEQUENCE</scope>
</reference>
<dbReference type="AlphaFoldDB" id="A0A382XT54"/>
<protein>
    <recommendedName>
        <fullName evidence="2">Anhydro-N-acetylmuramic acid kinase</fullName>
    </recommendedName>
</protein>
<feature type="non-terminal residue" evidence="1">
    <location>
        <position position="43"/>
    </location>
</feature>
<gene>
    <name evidence="1" type="ORF">METZ01_LOCUS426903</name>
</gene>
<name>A0A382XT54_9ZZZZ</name>
<sequence>MVEKLVLKKVVGLMSGTSMDGVDASYLETDGLNKVHFGRGCTL</sequence>
<proteinExistence type="predicted"/>
<evidence type="ECO:0008006" key="2">
    <source>
        <dbReference type="Google" id="ProtNLM"/>
    </source>
</evidence>
<dbReference type="EMBL" id="UINC01170144">
    <property type="protein sequence ID" value="SVD74049.1"/>
    <property type="molecule type" value="Genomic_DNA"/>
</dbReference>
<accession>A0A382XT54</accession>